<evidence type="ECO:0000259" key="1">
    <source>
        <dbReference type="Pfam" id="PF07508"/>
    </source>
</evidence>
<name>A0ABY8C673_9FIRM</name>
<evidence type="ECO:0000313" key="2">
    <source>
        <dbReference type="EMBL" id="WEG36207.1"/>
    </source>
</evidence>
<protein>
    <submittedName>
        <fullName evidence="2">Recombinase family protein</fullName>
    </submittedName>
</protein>
<dbReference type="EMBL" id="CP118868">
    <property type="protein sequence ID" value="WEG36207.1"/>
    <property type="molecule type" value="Genomic_DNA"/>
</dbReference>
<accession>A0ABY8C673</accession>
<sequence>MYREYLEGLSLRDIAEGLEKYGIKNGAGHLKWHLSNIKTILVVRRTKKGEFIPASTLYPA</sequence>
<gene>
    <name evidence="2" type="ORF">PYS61_02515</name>
</gene>
<dbReference type="Pfam" id="PF07508">
    <property type="entry name" value="Recombinase"/>
    <property type="match status" value="1"/>
</dbReference>
<proteinExistence type="predicted"/>
<evidence type="ECO:0000313" key="3">
    <source>
        <dbReference type="Proteomes" id="UP001220478"/>
    </source>
</evidence>
<organism evidence="2 3">
    <name type="scientific">Amygdalobacter indicium</name>
    <dbReference type="NCBI Taxonomy" id="3029272"/>
    <lineage>
        <taxon>Bacteria</taxon>
        <taxon>Bacillati</taxon>
        <taxon>Bacillota</taxon>
        <taxon>Clostridia</taxon>
        <taxon>Eubacteriales</taxon>
        <taxon>Oscillospiraceae</taxon>
        <taxon>Amygdalobacter</taxon>
    </lineage>
</organism>
<reference evidence="2 3" key="1">
    <citation type="submission" date="2023-02" db="EMBL/GenBank/DDBJ databases">
        <title>Novel Oscillospiraceae bacterial genomes.</title>
        <authorList>
            <person name="Srinivasan S."/>
            <person name="Austin M.N."/>
            <person name="Fiedler T.L."/>
            <person name="Strenk S.M."/>
            <person name="Agnew K.J."/>
            <person name="Nagana Gowda G.A."/>
            <person name="Raftery D."/>
            <person name="Beamer M.A."/>
            <person name="Achilles S.L."/>
            <person name="Wiesenfeld H.C."/>
            <person name="Fredricks D.N."/>
            <person name="Hillier S.L."/>
        </authorList>
    </citation>
    <scope>NUCLEOTIDE SEQUENCE [LARGE SCALE GENOMIC DNA]</scope>
    <source>
        <strain evidence="2 3">CHIC02 1186E3-8</strain>
    </source>
</reference>
<dbReference type="InterPro" id="IPR011109">
    <property type="entry name" value="DNA_bind_recombinase_dom"/>
</dbReference>
<dbReference type="Proteomes" id="UP001220478">
    <property type="component" value="Chromosome"/>
</dbReference>
<feature type="domain" description="Recombinase" evidence="1">
    <location>
        <begin position="1"/>
        <end position="45"/>
    </location>
</feature>
<keyword evidence="3" id="KW-1185">Reference proteome</keyword>